<keyword evidence="1" id="KW-0472">Membrane</keyword>
<sequence>MWSSVLTGVSLVGSGIQAGALLMVLYGVCPTFRRIPVPEWMRLHVALDSSIERYMPALNIVTGLTTLILLFLPQEPEVRALRIVALAHNIALAVVSEMVNVRINKDIAARVLVPAGGVPGPSLDELTEDETERLVAVRERWIRTHGWRTLIIVTGFVEYVIAVLLTT</sequence>
<evidence type="ECO:0000256" key="1">
    <source>
        <dbReference type="SAM" id="Phobius"/>
    </source>
</evidence>
<proteinExistence type="predicted"/>
<name>A0A2T0RX95_9ACTN</name>
<dbReference type="InterPro" id="IPR013901">
    <property type="entry name" value="Anthrone_oxy"/>
</dbReference>
<gene>
    <name evidence="2" type="ORF">CLV70_112144</name>
</gene>
<dbReference type="RefSeq" id="WP_106128964.1">
    <property type="nucleotide sequence ID" value="NZ_PVZG01000012.1"/>
</dbReference>
<dbReference type="Pfam" id="PF08592">
    <property type="entry name" value="Anthrone_oxy"/>
    <property type="match status" value="1"/>
</dbReference>
<keyword evidence="1" id="KW-0812">Transmembrane</keyword>
<dbReference type="AlphaFoldDB" id="A0A2T0RX95"/>
<organism evidence="2 3">
    <name type="scientific">Pseudosporangium ferrugineum</name>
    <dbReference type="NCBI Taxonomy" id="439699"/>
    <lineage>
        <taxon>Bacteria</taxon>
        <taxon>Bacillati</taxon>
        <taxon>Actinomycetota</taxon>
        <taxon>Actinomycetes</taxon>
        <taxon>Micromonosporales</taxon>
        <taxon>Micromonosporaceae</taxon>
        <taxon>Pseudosporangium</taxon>
    </lineage>
</organism>
<feature type="transmembrane region" description="Helical" evidence="1">
    <location>
        <begin position="147"/>
        <end position="165"/>
    </location>
</feature>
<feature type="transmembrane region" description="Helical" evidence="1">
    <location>
        <begin position="12"/>
        <end position="33"/>
    </location>
</feature>
<keyword evidence="3" id="KW-1185">Reference proteome</keyword>
<dbReference type="Proteomes" id="UP000239209">
    <property type="component" value="Unassembled WGS sequence"/>
</dbReference>
<dbReference type="EMBL" id="PVZG01000012">
    <property type="protein sequence ID" value="PRY25778.1"/>
    <property type="molecule type" value="Genomic_DNA"/>
</dbReference>
<evidence type="ECO:0000313" key="2">
    <source>
        <dbReference type="EMBL" id="PRY25778.1"/>
    </source>
</evidence>
<keyword evidence="1" id="KW-1133">Transmembrane helix</keyword>
<evidence type="ECO:0000313" key="3">
    <source>
        <dbReference type="Proteomes" id="UP000239209"/>
    </source>
</evidence>
<accession>A0A2T0RX95</accession>
<reference evidence="2 3" key="1">
    <citation type="submission" date="2018-03" db="EMBL/GenBank/DDBJ databases">
        <title>Genomic Encyclopedia of Archaeal and Bacterial Type Strains, Phase II (KMG-II): from individual species to whole genera.</title>
        <authorList>
            <person name="Goeker M."/>
        </authorList>
    </citation>
    <scope>NUCLEOTIDE SEQUENCE [LARGE SCALE GENOMIC DNA]</scope>
    <source>
        <strain evidence="2 3">DSM 45348</strain>
    </source>
</reference>
<dbReference type="OrthoDB" id="5191601at2"/>
<comment type="caution">
    <text evidence="2">The sequence shown here is derived from an EMBL/GenBank/DDBJ whole genome shotgun (WGS) entry which is preliminary data.</text>
</comment>
<protein>
    <submittedName>
        <fullName evidence="2">Uncharacterized protein DUF1772</fullName>
    </submittedName>
</protein>